<gene>
    <name evidence="1" type="ORF">DW68_015720</name>
</gene>
<evidence type="ECO:0000313" key="2">
    <source>
        <dbReference type="Proteomes" id="UP000028530"/>
    </source>
</evidence>
<dbReference type="Proteomes" id="UP000028530">
    <property type="component" value="Chromosome"/>
</dbReference>
<proteinExistence type="predicted"/>
<accession>A0ABM5VYK1</accession>
<reference evidence="1 2" key="1">
    <citation type="submission" date="2015-11" db="EMBL/GenBank/DDBJ databases">
        <authorList>
            <person name="Chong T.M."/>
            <person name="Chan K.G."/>
            <person name="Dessaux Y."/>
        </authorList>
    </citation>
    <scope>NUCLEOTIDE SEQUENCE [LARGE SCALE GENOMIC DNA]</scope>
    <source>
        <strain evidence="1 2">S5.2</strain>
    </source>
</reference>
<sequence length="61" mass="7142">MKRIAVDLAKSVYQVAESVRFGQVVQRKRLNREAFRRYIQEQAQPVEWVMEACGTAHYWGG</sequence>
<evidence type="ECO:0008006" key="3">
    <source>
        <dbReference type="Google" id="ProtNLM"/>
    </source>
</evidence>
<evidence type="ECO:0000313" key="1">
    <source>
        <dbReference type="EMBL" id="ALN20018.1"/>
    </source>
</evidence>
<keyword evidence="2" id="KW-1185">Reference proteome</keyword>
<organism evidence="1 2">
    <name type="scientific">Ectopseudomonas mendocina S5.2</name>
    <dbReference type="NCBI Taxonomy" id="1225174"/>
    <lineage>
        <taxon>Bacteria</taxon>
        <taxon>Pseudomonadati</taxon>
        <taxon>Pseudomonadota</taxon>
        <taxon>Gammaproteobacteria</taxon>
        <taxon>Pseudomonadales</taxon>
        <taxon>Pseudomonadaceae</taxon>
        <taxon>Ectopseudomonas</taxon>
    </lineage>
</organism>
<protein>
    <recommendedName>
        <fullName evidence="3">Transposase</fullName>
    </recommendedName>
</protein>
<name>A0ABM5VYK1_ECTME</name>
<dbReference type="EMBL" id="CP013124">
    <property type="protein sequence ID" value="ALN20018.1"/>
    <property type="molecule type" value="Genomic_DNA"/>
</dbReference>